<keyword evidence="2" id="KW-1185">Reference proteome</keyword>
<accession>A0ACB8TGP4</accession>
<dbReference type="Proteomes" id="UP000814140">
    <property type="component" value="Unassembled WGS sequence"/>
</dbReference>
<gene>
    <name evidence="1" type="ORF">BV25DRAFT_1794551</name>
</gene>
<organism evidence="1 2">
    <name type="scientific">Artomyces pyxidatus</name>
    <dbReference type="NCBI Taxonomy" id="48021"/>
    <lineage>
        <taxon>Eukaryota</taxon>
        <taxon>Fungi</taxon>
        <taxon>Dikarya</taxon>
        <taxon>Basidiomycota</taxon>
        <taxon>Agaricomycotina</taxon>
        <taxon>Agaricomycetes</taxon>
        <taxon>Russulales</taxon>
        <taxon>Auriscalpiaceae</taxon>
        <taxon>Artomyces</taxon>
    </lineage>
</organism>
<reference evidence="1" key="1">
    <citation type="submission" date="2021-03" db="EMBL/GenBank/DDBJ databases">
        <authorList>
            <consortium name="DOE Joint Genome Institute"/>
            <person name="Ahrendt S."/>
            <person name="Looney B.P."/>
            <person name="Miyauchi S."/>
            <person name="Morin E."/>
            <person name="Drula E."/>
            <person name="Courty P.E."/>
            <person name="Chicoki N."/>
            <person name="Fauchery L."/>
            <person name="Kohler A."/>
            <person name="Kuo A."/>
            <person name="Labutti K."/>
            <person name="Pangilinan J."/>
            <person name="Lipzen A."/>
            <person name="Riley R."/>
            <person name="Andreopoulos W."/>
            <person name="He G."/>
            <person name="Johnson J."/>
            <person name="Barry K.W."/>
            <person name="Grigoriev I.V."/>
            <person name="Nagy L."/>
            <person name="Hibbett D."/>
            <person name="Henrissat B."/>
            <person name="Matheny P.B."/>
            <person name="Labbe J."/>
            <person name="Martin F."/>
        </authorList>
    </citation>
    <scope>NUCLEOTIDE SEQUENCE</scope>
    <source>
        <strain evidence="1">HHB10654</strain>
    </source>
</reference>
<protein>
    <submittedName>
        <fullName evidence="1">Uncharacterized protein</fullName>
    </submittedName>
</protein>
<comment type="caution">
    <text evidence="1">The sequence shown here is derived from an EMBL/GenBank/DDBJ whole genome shotgun (WGS) entry which is preliminary data.</text>
</comment>
<dbReference type="EMBL" id="MU277189">
    <property type="protein sequence ID" value="KAI0067598.1"/>
    <property type="molecule type" value="Genomic_DNA"/>
</dbReference>
<name>A0ACB8TGP4_9AGAM</name>
<evidence type="ECO:0000313" key="2">
    <source>
        <dbReference type="Proteomes" id="UP000814140"/>
    </source>
</evidence>
<sequence length="515" mass="56385">MIIVDQNTPLRNKSDDAQSPQAEPIAPPPAYPGYQSTSQVQTPMIASYSVHPPRETAARRFTKAFLVALLIWTLVGIFTRSAVELMSHRHTHWVSRRFITQDGDDEDWNGWPVTPAPVTLEGDERIKTCVYGEDWTPIEGPPPHTGYGDGYWANSKFELPFTSDVLFFVARGALAAGDLQVVESEDVDDVKVNVDVFYYTRTALSRTRVCSLRRGDGKDGLGIFTPLRWKFPSRSSRRRDILQFVVTVTLPSGGPKPFISAFETSLHLFKHTFKDLSPIEFGSVSLRTSNMPMYFDVSIFSIVARHVDARSSNGPIIGEFNTSSHLELRTSNSPIKVVVGALHDTKERPTDVVLSTTNGHVQRLLTNTGKANPLLSSAISAILSLFSTASDEAGGAFNVAARSTNSPVEVVTVDSPADSILHLAISTTNSPVRATLHPAYEGTFVLSTTNFIPIVKQDEGVEDPTGRGRERNVQVKSVRNRVLNGEVTWIPSEHEGGTAGSVSLRTTNSPAVLTL</sequence>
<proteinExistence type="predicted"/>
<reference evidence="1" key="2">
    <citation type="journal article" date="2022" name="New Phytol.">
        <title>Evolutionary transition to the ectomycorrhizal habit in the genomes of a hyperdiverse lineage of mushroom-forming fungi.</title>
        <authorList>
            <person name="Looney B."/>
            <person name="Miyauchi S."/>
            <person name="Morin E."/>
            <person name="Drula E."/>
            <person name="Courty P.E."/>
            <person name="Kohler A."/>
            <person name="Kuo A."/>
            <person name="LaButti K."/>
            <person name="Pangilinan J."/>
            <person name="Lipzen A."/>
            <person name="Riley R."/>
            <person name="Andreopoulos W."/>
            <person name="He G."/>
            <person name="Johnson J."/>
            <person name="Nolan M."/>
            <person name="Tritt A."/>
            <person name="Barry K.W."/>
            <person name="Grigoriev I.V."/>
            <person name="Nagy L.G."/>
            <person name="Hibbett D."/>
            <person name="Henrissat B."/>
            <person name="Matheny P.B."/>
            <person name="Labbe J."/>
            <person name="Martin F.M."/>
        </authorList>
    </citation>
    <scope>NUCLEOTIDE SEQUENCE</scope>
    <source>
        <strain evidence="1">HHB10654</strain>
    </source>
</reference>
<evidence type="ECO:0000313" key="1">
    <source>
        <dbReference type="EMBL" id="KAI0067598.1"/>
    </source>
</evidence>